<keyword evidence="8" id="KW-0479">Metal-binding</keyword>
<dbReference type="Gene3D" id="3.30.420.10">
    <property type="entry name" value="Ribonuclease H-like superfamily/Ribonuclease H"/>
    <property type="match status" value="1"/>
</dbReference>
<dbReference type="CDD" id="cd09280">
    <property type="entry name" value="RNase_HI_eukaryote_like"/>
    <property type="match status" value="1"/>
</dbReference>
<dbReference type="SUPFAM" id="SSF53098">
    <property type="entry name" value="Ribonuclease H-like"/>
    <property type="match status" value="1"/>
</dbReference>
<dbReference type="STRING" id="98765.A0A2R6NKW1"/>
<name>A0A2R6NKW1_9APHY</name>
<dbReference type="GO" id="GO:0004523">
    <property type="term" value="F:RNA-DNA hybrid ribonuclease activity"/>
    <property type="evidence" value="ECO:0007669"/>
    <property type="project" value="UniProtKB-EC"/>
</dbReference>
<keyword evidence="15" id="KW-1185">Reference proteome</keyword>
<dbReference type="OrthoDB" id="245563at2759"/>
<dbReference type="PROSITE" id="PS50879">
    <property type="entry name" value="RNASE_H_1"/>
    <property type="match status" value="1"/>
</dbReference>
<evidence type="ECO:0000256" key="2">
    <source>
        <dbReference type="ARBA" id="ARBA00001946"/>
    </source>
</evidence>
<dbReference type="EMBL" id="MLYV02001119">
    <property type="protein sequence ID" value="PSR73014.1"/>
    <property type="molecule type" value="Genomic_DNA"/>
</dbReference>
<dbReference type="InterPro" id="IPR012337">
    <property type="entry name" value="RNaseH-like_sf"/>
</dbReference>
<comment type="cofactor">
    <cofactor evidence="2">
        <name>Mg(2+)</name>
        <dbReference type="ChEBI" id="CHEBI:18420"/>
    </cofactor>
</comment>
<proteinExistence type="inferred from homology"/>
<dbReference type="InterPro" id="IPR036397">
    <property type="entry name" value="RNaseH_sf"/>
</dbReference>
<dbReference type="InterPro" id="IPR009027">
    <property type="entry name" value="Ribosomal_bL9/RNase_H1_N"/>
</dbReference>
<dbReference type="InterPro" id="IPR050092">
    <property type="entry name" value="RNase_H"/>
</dbReference>
<evidence type="ECO:0000256" key="12">
    <source>
        <dbReference type="SAM" id="MobiDB-lite"/>
    </source>
</evidence>
<evidence type="ECO:0000256" key="5">
    <source>
        <dbReference type="ARBA" id="ARBA00012180"/>
    </source>
</evidence>
<sequence>MPKAGRTPIYYAVAKGHSPGIYETWSECEAHVKGFHGAKYKKFHTIVEAEAWIASGGSSKPLSTADVGASSKQPPAASDGVTNVGGASGSNAGGTTKDGWLVVYCDGACKGNGKRSSVAGVGVWWGQGDPRNIAERCPGGQTNNRAELIAIVRVLENAPKDHIPLEIRTDSQYSIKCLGEWLPKWQRNGFKSSSGGEVKNAVLIRYIAALLNERGRLGQKVVFQHVYGHRGEVGNEGADYQANLGCLLPESEEPDWAMLEIATREEIAATQPNIAPDRDNENATVDTTVDMQEIQVDSSDSVIDDDVDTTEFVEMTPAGASKIRSTKVEQPIPPLSTRRHRKPYDRPSSSTPHPNVLQDVAVQTLPYVHPLGYVPQDPTIIPHIHPPAPTPQFTKEDLEVCLAQSSLSFQGAVESDLNLS</sequence>
<dbReference type="EC" id="3.1.26.4" evidence="5"/>
<evidence type="ECO:0000259" key="13">
    <source>
        <dbReference type="PROSITE" id="PS50879"/>
    </source>
</evidence>
<evidence type="ECO:0000256" key="3">
    <source>
        <dbReference type="ARBA" id="ARBA00004065"/>
    </source>
</evidence>
<comment type="similarity">
    <text evidence="4">Belongs to the RNase H family.</text>
</comment>
<keyword evidence="11" id="KW-0460">Magnesium</keyword>
<evidence type="ECO:0000256" key="1">
    <source>
        <dbReference type="ARBA" id="ARBA00000077"/>
    </source>
</evidence>
<evidence type="ECO:0000256" key="4">
    <source>
        <dbReference type="ARBA" id="ARBA00005300"/>
    </source>
</evidence>
<evidence type="ECO:0000256" key="8">
    <source>
        <dbReference type="ARBA" id="ARBA00022723"/>
    </source>
</evidence>
<evidence type="ECO:0000256" key="9">
    <source>
        <dbReference type="ARBA" id="ARBA00022759"/>
    </source>
</evidence>
<dbReference type="FunFam" id="3.40.970.10:FF:000002">
    <property type="entry name" value="Ribonuclease H"/>
    <property type="match status" value="1"/>
</dbReference>
<protein>
    <recommendedName>
        <fullName evidence="6">Ribonuclease H</fullName>
        <ecNumber evidence="5">3.1.26.4</ecNumber>
    </recommendedName>
</protein>
<feature type="domain" description="RNase H type-1" evidence="13">
    <location>
        <begin position="97"/>
        <end position="247"/>
    </location>
</feature>
<keyword evidence="10" id="KW-0378">Hydrolase</keyword>
<evidence type="ECO:0000256" key="7">
    <source>
        <dbReference type="ARBA" id="ARBA00022722"/>
    </source>
</evidence>
<feature type="region of interest" description="Disordered" evidence="12">
    <location>
        <begin position="59"/>
        <end position="90"/>
    </location>
</feature>
<evidence type="ECO:0000313" key="15">
    <source>
        <dbReference type="Proteomes" id="UP000186601"/>
    </source>
</evidence>
<evidence type="ECO:0000256" key="11">
    <source>
        <dbReference type="ARBA" id="ARBA00022842"/>
    </source>
</evidence>
<dbReference type="GO" id="GO:0043137">
    <property type="term" value="P:DNA replication, removal of RNA primer"/>
    <property type="evidence" value="ECO:0007669"/>
    <property type="project" value="TreeGrafter"/>
</dbReference>
<evidence type="ECO:0000256" key="6">
    <source>
        <dbReference type="ARBA" id="ARBA00017721"/>
    </source>
</evidence>
<dbReference type="Proteomes" id="UP000186601">
    <property type="component" value="Unassembled WGS sequence"/>
</dbReference>
<feature type="region of interest" description="Disordered" evidence="12">
    <location>
        <begin position="320"/>
        <end position="355"/>
    </location>
</feature>
<dbReference type="Pfam" id="PF00075">
    <property type="entry name" value="RNase_H"/>
    <property type="match status" value="1"/>
</dbReference>
<comment type="catalytic activity">
    <reaction evidence="1">
        <text>Endonucleolytic cleavage to 5'-phosphomonoester.</text>
        <dbReference type="EC" id="3.1.26.4"/>
    </reaction>
</comment>
<evidence type="ECO:0000256" key="10">
    <source>
        <dbReference type="ARBA" id="ARBA00022801"/>
    </source>
</evidence>
<dbReference type="Gene3D" id="3.40.970.10">
    <property type="entry name" value="Ribonuclease H1, N-terminal domain"/>
    <property type="match status" value="1"/>
</dbReference>
<dbReference type="GO" id="GO:0046872">
    <property type="term" value="F:metal ion binding"/>
    <property type="evidence" value="ECO:0007669"/>
    <property type="project" value="UniProtKB-KW"/>
</dbReference>
<comment type="caution">
    <text evidence="14">The sequence shown here is derived from an EMBL/GenBank/DDBJ whole genome shotgun (WGS) entry which is preliminary data.</text>
</comment>
<dbReference type="SUPFAM" id="SSF55658">
    <property type="entry name" value="L9 N-domain-like"/>
    <property type="match status" value="1"/>
</dbReference>
<dbReference type="InterPro" id="IPR011320">
    <property type="entry name" value="RNase_H1_N"/>
</dbReference>
<comment type="function">
    <text evidence="3">Endonuclease that specifically degrades the RNA of RNA-DNA hybrids.</text>
</comment>
<dbReference type="InterPro" id="IPR002156">
    <property type="entry name" value="RNaseH_domain"/>
</dbReference>
<accession>A0A2R6NKW1</accession>
<dbReference type="GO" id="GO:0003676">
    <property type="term" value="F:nucleic acid binding"/>
    <property type="evidence" value="ECO:0007669"/>
    <property type="project" value="InterPro"/>
</dbReference>
<keyword evidence="9" id="KW-0255">Endonuclease</keyword>
<dbReference type="Pfam" id="PF01693">
    <property type="entry name" value="Cauli_VI"/>
    <property type="match status" value="1"/>
</dbReference>
<reference evidence="14 15" key="1">
    <citation type="submission" date="2018-02" db="EMBL/GenBank/DDBJ databases">
        <title>Genome sequence of the basidiomycete white-rot fungus Phlebia centrifuga.</title>
        <authorList>
            <person name="Granchi Z."/>
            <person name="Peng M."/>
            <person name="de Vries R.P."/>
            <person name="Hilden K."/>
            <person name="Makela M.R."/>
            <person name="Grigoriev I."/>
            <person name="Riley R."/>
        </authorList>
    </citation>
    <scope>NUCLEOTIDE SEQUENCE [LARGE SCALE GENOMIC DNA]</scope>
    <source>
        <strain evidence="14 15">FBCC195</strain>
    </source>
</reference>
<gene>
    <name evidence="14" type="ORF">PHLCEN_2v11118</name>
</gene>
<dbReference type="InterPro" id="IPR037056">
    <property type="entry name" value="RNase_H1_N_sf"/>
</dbReference>
<organism evidence="14 15">
    <name type="scientific">Hermanssonia centrifuga</name>
    <dbReference type="NCBI Taxonomy" id="98765"/>
    <lineage>
        <taxon>Eukaryota</taxon>
        <taxon>Fungi</taxon>
        <taxon>Dikarya</taxon>
        <taxon>Basidiomycota</taxon>
        <taxon>Agaricomycotina</taxon>
        <taxon>Agaricomycetes</taxon>
        <taxon>Polyporales</taxon>
        <taxon>Meruliaceae</taxon>
        <taxon>Hermanssonia</taxon>
    </lineage>
</organism>
<evidence type="ECO:0000313" key="14">
    <source>
        <dbReference type="EMBL" id="PSR73014.1"/>
    </source>
</evidence>
<dbReference type="PANTHER" id="PTHR10642">
    <property type="entry name" value="RIBONUCLEASE H1"/>
    <property type="match status" value="1"/>
</dbReference>
<dbReference type="PANTHER" id="PTHR10642:SF26">
    <property type="entry name" value="RIBONUCLEASE H1"/>
    <property type="match status" value="1"/>
</dbReference>
<dbReference type="AlphaFoldDB" id="A0A2R6NKW1"/>
<keyword evidence="7" id="KW-0540">Nuclease</keyword>